<evidence type="ECO:0000313" key="1">
    <source>
        <dbReference type="EMBL" id="KXA90379.1"/>
    </source>
</evidence>
<comment type="caution">
    <text evidence="1">The sequence shown here is derived from an EMBL/GenBank/DDBJ whole genome shotgun (WGS) entry which is preliminary data.</text>
</comment>
<dbReference type="EMBL" id="LHXK01000006">
    <property type="protein sequence ID" value="KXA90379.1"/>
    <property type="molecule type" value="Genomic_DNA"/>
</dbReference>
<sequence length="334" mass="37740">MIGEIVSNNPHQSFFDWVRGRFPCPNCGSTIEKFSTSELFPEEFSTRGKPASNLVLVPLIRVSVFLASCIFSDALYVDTMKGQPVNIHFRCSHCGYNEIIWKKYGRLVQGPIFYRGNNATSVNGATKVAAERFLQRKFRDWVSKNRQNGKKVLEAATSDLSLHLYYYPSADTIGERERIEERYRLLEISEDDFLRAFVGMKHKSDFLDLVEKEWLSVGDSKERERILSFNKEFKRKIAQSSAYRGNKSQDDRIASFLETIDLESVCVANVGQNGMAALANDLCQALFPPASLMLLSWELGENLMHRLKGQGSNLLVAEKLRLGGKEVGIGDIAC</sequence>
<keyword evidence="2" id="KW-1185">Reference proteome</keyword>
<reference evidence="1 2" key="1">
    <citation type="journal article" date="2016" name="Sci. Rep.">
        <title>Metabolic traits of an uncultured archaeal lineage -MSBL1- from brine pools of the Red Sea.</title>
        <authorList>
            <person name="Mwirichia R."/>
            <person name="Alam I."/>
            <person name="Rashid M."/>
            <person name="Vinu M."/>
            <person name="Ba-Alawi W."/>
            <person name="Anthony Kamau A."/>
            <person name="Kamanda Ngugi D."/>
            <person name="Goker M."/>
            <person name="Klenk H.P."/>
            <person name="Bajic V."/>
            <person name="Stingl U."/>
        </authorList>
    </citation>
    <scope>NUCLEOTIDE SEQUENCE [LARGE SCALE GENOMIC DNA]</scope>
    <source>
        <strain evidence="1">SCGC-AAA259B11</strain>
    </source>
</reference>
<dbReference type="Proteomes" id="UP000070184">
    <property type="component" value="Unassembled WGS sequence"/>
</dbReference>
<evidence type="ECO:0000313" key="2">
    <source>
        <dbReference type="Proteomes" id="UP000070184"/>
    </source>
</evidence>
<dbReference type="AlphaFoldDB" id="A0A133U879"/>
<gene>
    <name evidence="1" type="ORF">AKJ61_00845</name>
</gene>
<protein>
    <submittedName>
        <fullName evidence="1">Uncharacterized protein</fullName>
    </submittedName>
</protein>
<accession>A0A133U879</accession>
<organism evidence="1 2">
    <name type="scientific">candidate division MSBL1 archaeon SCGC-AAA259B11</name>
    <dbReference type="NCBI Taxonomy" id="1698260"/>
    <lineage>
        <taxon>Archaea</taxon>
        <taxon>Methanobacteriati</taxon>
        <taxon>Methanobacteriota</taxon>
        <taxon>candidate division MSBL1</taxon>
    </lineage>
</organism>
<proteinExistence type="predicted"/>
<name>A0A133U879_9EURY</name>